<dbReference type="Proteomes" id="UP000001312">
    <property type="component" value="Unassembled WGS sequence"/>
</dbReference>
<gene>
    <name evidence="1" type="ORF">SS1G_08769</name>
</gene>
<dbReference type="AlphaFoldDB" id="A7ETW2"/>
<protein>
    <submittedName>
        <fullName evidence="1">Uncharacterized protein</fullName>
    </submittedName>
</protein>
<dbReference type="EMBL" id="CH476632">
    <property type="protein sequence ID" value="EDN92904.1"/>
    <property type="molecule type" value="Genomic_DNA"/>
</dbReference>
<organism evidence="1 2">
    <name type="scientific">Sclerotinia sclerotiorum (strain ATCC 18683 / 1980 / Ss-1)</name>
    <name type="common">White mold</name>
    <name type="synonym">Whetzelinia sclerotiorum</name>
    <dbReference type="NCBI Taxonomy" id="665079"/>
    <lineage>
        <taxon>Eukaryota</taxon>
        <taxon>Fungi</taxon>
        <taxon>Dikarya</taxon>
        <taxon>Ascomycota</taxon>
        <taxon>Pezizomycotina</taxon>
        <taxon>Leotiomycetes</taxon>
        <taxon>Helotiales</taxon>
        <taxon>Sclerotiniaceae</taxon>
        <taxon>Sclerotinia</taxon>
    </lineage>
</organism>
<dbReference type="KEGG" id="ssl:SS1G_08769"/>
<name>A7ETW2_SCLS1</name>
<evidence type="ECO:0000313" key="1">
    <source>
        <dbReference type="EMBL" id="EDN92904.1"/>
    </source>
</evidence>
<evidence type="ECO:0000313" key="2">
    <source>
        <dbReference type="Proteomes" id="UP000001312"/>
    </source>
</evidence>
<dbReference type="InParanoid" id="A7ETW2"/>
<proteinExistence type="predicted"/>
<reference evidence="1" key="1">
    <citation type="submission" date="2005-06" db="EMBL/GenBank/DDBJ databases">
        <authorList>
            <consortium name="The Genome Sequencing Platform"/>
            <consortium name="The Genome Assembly Team"/>
            <person name="Lander E."/>
            <person name="Birren B."/>
            <person name="Cuomo C."/>
        </authorList>
    </citation>
    <scope>NUCLEOTIDE SEQUENCE</scope>
    <source>
        <strain evidence="1">1980</strain>
    </source>
</reference>
<keyword evidence="2" id="KW-1185">Reference proteome</keyword>
<dbReference type="GeneID" id="5486444"/>
<sequence length="46" mass="5422">MAWQKKEWLETFPNKTYGLQKEEILAIPAISPNILDRTFPEPDSKF</sequence>
<accession>A7ETW2</accession>
<dbReference type="RefSeq" id="XP_001590005.1">
    <property type="nucleotide sequence ID" value="XM_001589955.1"/>
</dbReference>
<reference evidence="1" key="2">
    <citation type="submission" date="2007-08" db="EMBL/GenBank/DDBJ databases">
        <title>Annotation of the Sclerotinia sclerotiorum 1980 genome.</title>
        <authorList>
            <consortium name="The Broad Institute Genome Sequencing Platform"/>
            <person name="Birren B."/>
            <person name="Galagan J."/>
            <person name="Lander E."/>
            <person name="Devon K."/>
            <person name="Nusbaum C."/>
            <person name="Cuomo C."/>
            <person name="Jaffe D."/>
            <person name="Butler J."/>
            <person name="Alvarez P."/>
            <person name="Gnerre S."/>
            <person name="Grabherr M."/>
            <person name="Kleber M."/>
            <person name="Mauceli E."/>
            <person name="Brockman W."/>
            <person name="Rounsley S."/>
            <person name="Young S."/>
            <person name="LaButti K."/>
            <person name="Pushparaj V."/>
            <person name="DeCaprio D."/>
            <person name="Crawford M."/>
            <person name="Koehrsen M."/>
            <person name="Engels R."/>
            <person name="Montgomery P."/>
            <person name="Pearson M."/>
            <person name="Howarth C."/>
            <person name="Yandava C."/>
            <person name="Kodira C."/>
            <person name="Zeng Q."/>
            <person name="Alvarado L."/>
            <person name="O'Leary S."/>
            <person name="Dickman M.B."/>
            <person name="Kohn L."/>
            <person name="Rollins J."/>
        </authorList>
    </citation>
    <scope>NUCLEOTIDE SEQUENCE</scope>
    <source>
        <strain evidence="1">1980</strain>
    </source>
</reference>